<reference evidence="1" key="1">
    <citation type="submission" date="2020-03" db="EMBL/GenBank/DDBJ databases">
        <authorList>
            <person name="Weist P."/>
        </authorList>
    </citation>
    <scope>NUCLEOTIDE SEQUENCE</scope>
</reference>
<protein>
    <submittedName>
        <fullName evidence="1">Uncharacterized protein</fullName>
    </submittedName>
</protein>
<accession>A0A9N7VL12</accession>
<dbReference type="AlphaFoldDB" id="A0A9N7VL12"/>
<evidence type="ECO:0000313" key="2">
    <source>
        <dbReference type="Proteomes" id="UP001153269"/>
    </source>
</evidence>
<proteinExistence type="predicted"/>
<name>A0A9N7VL12_PLEPL</name>
<dbReference type="Proteomes" id="UP001153269">
    <property type="component" value="Unassembled WGS sequence"/>
</dbReference>
<comment type="caution">
    <text evidence="1">The sequence shown here is derived from an EMBL/GenBank/DDBJ whole genome shotgun (WGS) entry which is preliminary data.</text>
</comment>
<keyword evidence="2" id="KW-1185">Reference proteome</keyword>
<gene>
    <name evidence="1" type="ORF">PLEPLA_LOCUS42604</name>
</gene>
<evidence type="ECO:0000313" key="1">
    <source>
        <dbReference type="EMBL" id="CAB1454837.1"/>
    </source>
</evidence>
<sequence length="72" mass="7856">MEASQDLNEQMSTPSLYFLHPALFPHPVRRTSSGLRSGVLSGRLLAEGQPAVWGPRGALGRSPGQGQWWLTL</sequence>
<organism evidence="1 2">
    <name type="scientific">Pleuronectes platessa</name>
    <name type="common">European plaice</name>
    <dbReference type="NCBI Taxonomy" id="8262"/>
    <lineage>
        <taxon>Eukaryota</taxon>
        <taxon>Metazoa</taxon>
        <taxon>Chordata</taxon>
        <taxon>Craniata</taxon>
        <taxon>Vertebrata</taxon>
        <taxon>Euteleostomi</taxon>
        <taxon>Actinopterygii</taxon>
        <taxon>Neopterygii</taxon>
        <taxon>Teleostei</taxon>
        <taxon>Neoteleostei</taxon>
        <taxon>Acanthomorphata</taxon>
        <taxon>Carangaria</taxon>
        <taxon>Pleuronectiformes</taxon>
        <taxon>Pleuronectoidei</taxon>
        <taxon>Pleuronectidae</taxon>
        <taxon>Pleuronectes</taxon>
    </lineage>
</organism>
<dbReference type="EMBL" id="CADEAL010004227">
    <property type="protein sequence ID" value="CAB1454837.1"/>
    <property type="molecule type" value="Genomic_DNA"/>
</dbReference>